<evidence type="ECO:0000259" key="7">
    <source>
        <dbReference type="Pfam" id="PF00441"/>
    </source>
</evidence>
<evidence type="ECO:0000256" key="3">
    <source>
        <dbReference type="ARBA" id="ARBA00022630"/>
    </source>
</evidence>
<feature type="region of interest" description="Disordered" evidence="6">
    <location>
        <begin position="1"/>
        <end position="25"/>
    </location>
</feature>
<dbReference type="KEGG" id="xyl:ET495_09545"/>
<gene>
    <name evidence="10" type="ORF">ET495_09545</name>
</gene>
<keyword evidence="4 5" id="KW-0274">FAD</keyword>
<evidence type="ECO:0000313" key="11">
    <source>
        <dbReference type="Proteomes" id="UP000291758"/>
    </source>
</evidence>
<dbReference type="PANTHER" id="PTHR42707">
    <property type="entry name" value="ACYL-COA DEHYDROGENASE"/>
    <property type="match status" value="1"/>
</dbReference>
<dbReference type="InterPro" id="IPR009100">
    <property type="entry name" value="AcylCoA_DH/oxidase_NM_dom_sf"/>
</dbReference>
<evidence type="ECO:0000256" key="2">
    <source>
        <dbReference type="ARBA" id="ARBA00009347"/>
    </source>
</evidence>
<dbReference type="Gene3D" id="6.10.250.600">
    <property type="match status" value="1"/>
</dbReference>
<proteinExistence type="inferred from homology"/>
<keyword evidence="11" id="KW-1185">Reference proteome</keyword>
<dbReference type="InterPro" id="IPR052904">
    <property type="entry name" value="Acyl-CoA_dehydrogenase-like"/>
</dbReference>
<dbReference type="Pfam" id="PF18158">
    <property type="entry name" value="AidB_N"/>
    <property type="match status" value="1"/>
</dbReference>
<comment type="cofactor">
    <cofactor evidence="1 5">
        <name>FAD</name>
        <dbReference type="ChEBI" id="CHEBI:57692"/>
    </cofactor>
</comment>
<organism evidence="10 11">
    <name type="scientific">Xylanimonas allomyrinae</name>
    <dbReference type="NCBI Taxonomy" id="2509459"/>
    <lineage>
        <taxon>Bacteria</taxon>
        <taxon>Bacillati</taxon>
        <taxon>Actinomycetota</taxon>
        <taxon>Actinomycetes</taxon>
        <taxon>Micrococcales</taxon>
        <taxon>Promicromonosporaceae</taxon>
        <taxon>Xylanimonas</taxon>
    </lineage>
</organism>
<dbReference type="PANTHER" id="PTHR42707:SF3">
    <property type="entry name" value="ACYL-COA DEHYDROGENASE AIDB-RELATED"/>
    <property type="match status" value="1"/>
</dbReference>
<dbReference type="PROSITE" id="PS00073">
    <property type="entry name" value="ACYL_COA_DH_2"/>
    <property type="match status" value="1"/>
</dbReference>
<dbReference type="Pfam" id="PF02770">
    <property type="entry name" value="Acyl-CoA_dh_M"/>
    <property type="match status" value="1"/>
</dbReference>
<dbReference type="Pfam" id="PF00441">
    <property type="entry name" value="Acyl-CoA_dh_1"/>
    <property type="match status" value="1"/>
</dbReference>
<accession>A0A4P6EM46</accession>
<evidence type="ECO:0000259" key="9">
    <source>
        <dbReference type="Pfam" id="PF18158"/>
    </source>
</evidence>
<dbReference type="InterPro" id="IPR036250">
    <property type="entry name" value="AcylCo_DH-like_C"/>
</dbReference>
<evidence type="ECO:0000256" key="4">
    <source>
        <dbReference type="ARBA" id="ARBA00022827"/>
    </source>
</evidence>
<evidence type="ECO:0000259" key="8">
    <source>
        <dbReference type="Pfam" id="PF02770"/>
    </source>
</evidence>
<dbReference type="AlphaFoldDB" id="A0A4P6EM46"/>
<comment type="similarity">
    <text evidence="2 5">Belongs to the acyl-CoA dehydrogenase family.</text>
</comment>
<evidence type="ECO:0000256" key="5">
    <source>
        <dbReference type="RuleBase" id="RU362125"/>
    </source>
</evidence>
<feature type="domain" description="Acyl-CoA oxidase/dehydrogenase middle" evidence="8">
    <location>
        <begin position="190"/>
        <end position="288"/>
    </location>
</feature>
<feature type="domain" description="Acyl-CoA dehydrogenase/oxidase C-terminal" evidence="7">
    <location>
        <begin position="299"/>
        <end position="452"/>
    </location>
</feature>
<dbReference type="PROSITE" id="PS00072">
    <property type="entry name" value="ACYL_COA_DH_1"/>
    <property type="match status" value="1"/>
</dbReference>
<dbReference type="OrthoDB" id="9771038at2"/>
<sequence>MTTALHRTPAPAPHTTHDVTNQPPERVGLNEYLDHPVLRDAVHAFGGGWGEDRLTAVGALVGTGELQQAADLANTHEPVLHTHDRRGKRIDEVEYHPAYHRIIGAAVAHGAHTSAWAEPRPGANVVRGAVFSLFAQVEPGHSCPVSMTHAAVPTLRFAPALAEVWEPRLLARGYDGALAAPAAKPGVLVGMAMTEKQGGSDVRANRTHAIGGEDGAWLLTGHKWFCSAPMSDAFLVLAQTEAGEDRPAPSCFLVPRVLDDGTRNAFRIQRLKDKVGNRANASSEIELDGTVAFLVGERGRGVRTIIEMVQRTRLDCVHGTAAGMRQSVAEALWHARYRRAFGAVLVEQPAMTAVLADLALESEAATLTSMRLAAAYDAETEAERAFRRLATAVAKYWVCKRGPRHAYEAMECLGGNGYTEDFPLGRRYREQPVMAVWEGSGNVIALDVLRALAREPETVDAFAAELATTAGAHPLLDAHVAGTQTLLREIAGAEPADAQALARTLVERLALALQASLVVRHSPSGTADAFVATRLGPDRGHEYGTLPRGTDAAAILSRHSDG</sequence>
<dbReference type="InterPro" id="IPR006089">
    <property type="entry name" value="Acyl-CoA_DH_CS"/>
</dbReference>
<dbReference type="EMBL" id="CP035495">
    <property type="protein sequence ID" value="QAY63455.1"/>
    <property type="molecule type" value="Genomic_DNA"/>
</dbReference>
<dbReference type="InterPro" id="IPR006091">
    <property type="entry name" value="Acyl-CoA_Oxase/DH_mid-dom"/>
</dbReference>
<dbReference type="InterPro" id="IPR041504">
    <property type="entry name" value="AidB_N"/>
</dbReference>
<dbReference type="Proteomes" id="UP000291758">
    <property type="component" value="Chromosome"/>
</dbReference>
<dbReference type="InterPro" id="IPR009075">
    <property type="entry name" value="AcylCo_DH/oxidase_C"/>
</dbReference>
<dbReference type="RefSeq" id="WP_129204550.1">
    <property type="nucleotide sequence ID" value="NZ_CP035495.1"/>
</dbReference>
<name>A0A4P6EM46_9MICO</name>
<protein>
    <submittedName>
        <fullName evidence="10">DNA alkylation response protein</fullName>
    </submittedName>
</protein>
<dbReference type="Gene3D" id="1.20.140.10">
    <property type="entry name" value="Butyryl-CoA Dehydrogenase, subunit A, domain 3"/>
    <property type="match status" value="1"/>
</dbReference>
<dbReference type="SUPFAM" id="SSF56645">
    <property type="entry name" value="Acyl-CoA dehydrogenase NM domain-like"/>
    <property type="match status" value="1"/>
</dbReference>
<reference evidence="10 11" key="1">
    <citation type="submission" date="2019-01" db="EMBL/GenBank/DDBJ databases">
        <title>Genome sequencing of strain 2JSPR-7.</title>
        <authorList>
            <person name="Heo J."/>
            <person name="Kim S.-J."/>
            <person name="Kim J.-S."/>
            <person name="Hong S.-B."/>
            <person name="Kwon S.-W."/>
        </authorList>
    </citation>
    <scope>NUCLEOTIDE SEQUENCE [LARGE SCALE GENOMIC DNA]</scope>
    <source>
        <strain evidence="10 11">2JSPR-7</strain>
    </source>
</reference>
<dbReference type="Gene3D" id="2.40.110.20">
    <property type="match status" value="1"/>
</dbReference>
<keyword evidence="5" id="KW-0560">Oxidoreductase</keyword>
<evidence type="ECO:0000256" key="1">
    <source>
        <dbReference type="ARBA" id="ARBA00001974"/>
    </source>
</evidence>
<dbReference type="GO" id="GO:0003995">
    <property type="term" value="F:acyl-CoA dehydrogenase activity"/>
    <property type="evidence" value="ECO:0007669"/>
    <property type="project" value="InterPro"/>
</dbReference>
<evidence type="ECO:0000256" key="6">
    <source>
        <dbReference type="SAM" id="MobiDB-lite"/>
    </source>
</evidence>
<feature type="domain" description="Adaptive response protein AidB N-terminal" evidence="9">
    <location>
        <begin position="21"/>
        <end position="175"/>
    </location>
</feature>
<evidence type="ECO:0000313" key="10">
    <source>
        <dbReference type="EMBL" id="QAY63455.1"/>
    </source>
</evidence>
<dbReference type="SUPFAM" id="SSF47203">
    <property type="entry name" value="Acyl-CoA dehydrogenase C-terminal domain-like"/>
    <property type="match status" value="1"/>
</dbReference>
<keyword evidence="3 5" id="KW-0285">Flavoprotein</keyword>